<sequence>MMTIPMKSHQLHRAVFVALPILLFALPAWSAPRQSVETVPDLTREIDFERKAEFHLGPTGAKGWIYNPKNYMTTQARQILITHVEAGSAADGVLEVGDVIVGVEGKHFMKKGVR</sequence>
<reference evidence="3 4" key="1">
    <citation type="submission" date="2016-12" db="EMBL/GenBank/DDBJ databases">
        <title>Study of bacterial adaptation to deep sea.</title>
        <authorList>
            <person name="Song J."/>
            <person name="Yoshizawa S."/>
            <person name="Kogure K."/>
        </authorList>
    </citation>
    <scope>NUCLEOTIDE SEQUENCE [LARGE SCALE GENOMIC DNA]</scope>
    <source>
        <strain evidence="3 4">SAORIC-165</strain>
    </source>
</reference>
<evidence type="ECO:0000313" key="3">
    <source>
        <dbReference type="EMBL" id="PQJ29426.1"/>
    </source>
</evidence>
<feature type="chain" id="PRO_5015541779" description="PDZ domain-containing protein" evidence="1">
    <location>
        <begin position="31"/>
        <end position="114"/>
    </location>
</feature>
<dbReference type="AlphaFoldDB" id="A0A2S7U354"/>
<dbReference type="InterPro" id="IPR046255">
    <property type="entry name" value="DUF6288"/>
</dbReference>
<accession>A0A2S7U354</accession>
<dbReference type="EMBL" id="MQWA01000001">
    <property type="protein sequence ID" value="PQJ29426.1"/>
    <property type="molecule type" value="Genomic_DNA"/>
</dbReference>
<dbReference type="RefSeq" id="WP_105043925.1">
    <property type="nucleotide sequence ID" value="NZ_MQWA01000001.1"/>
</dbReference>
<organism evidence="3 4">
    <name type="scientific">Rubritalea profundi</name>
    <dbReference type="NCBI Taxonomy" id="1658618"/>
    <lineage>
        <taxon>Bacteria</taxon>
        <taxon>Pseudomonadati</taxon>
        <taxon>Verrucomicrobiota</taxon>
        <taxon>Verrucomicrobiia</taxon>
        <taxon>Verrucomicrobiales</taxon>
        <taxon>Rubritaleaceae</taxon>
        <taxon>Rubritalea</taxon>
    </lineage>
</organism>
<comment type="caution">
    <text evidence="3">The sequence shown here is derived from an EMBL/GenBank/DDBJ whole genome shotgun (WGS) entry which is preliminary data.</text>
</comment>
<gene>
    <name evidence="3" type="ORF">BSZ32_13640</name>
</gene>
<protein>
    <recommendedName>
        <fullName evidence="2">PDZ domain-containing protein</fullName>
    </recommendedName>
</protein>
<dbReference type="Gene3D" id="2.30.42.10">
    <property type="match status" value="1"/>
</dbReference>
<proteinExistence type="predicted"/>
<feature type="signal peptide" evidence="1">
    <location>
        <begin position="1"/>
        <end position="30"/>
    </location>
</feature>
<evidence type="ECO:0000259" key="2">
    <source>
        <dbReference type="PROSITE" id="PS50106"/>
    </source>
</evidence>
<dbReference type="InterPro" id="IPR036034">
    <property type="entry name" value="PDZ_sf"/>
</dbReference>
<feature type="domain" description="PDZ" evidence="2">
    <location>
        <begin position="45"/>
        <end position="114"/>
    </location>
</feature>
<keyword evidence="4" id="KW-1185">Reference proteome</keyword>
<keyword evidence="1" id="KW-0732">Signal</keyword>
<dbReference type="Pfam" id="PF19805">
    <property type="entry name" value="DUF6288"/>
    <property type="match status" value="1"/>
</dbReference>
<dbReference type="PROSITE" id="PS50106">
    <property type="entry name" value="PDZ"/>
    <property type="match status" value="1"/>
</dbReference>
<evidence type="ECO:0000256" key="1">
    <source>
        <dbReference type="SAM" id="SignalP"/>
    </source>
</evidence>
<dbReference type="SUPFAM" id="SSF50156">
    <property type="entry name" value="PDZ domain-like"/>
    <property type="match status" value="1"/>
</dbReference>
<name>A0A2S7U354_9BACT</name>
<evidence type="ECO:0000313" key="4">
    <source>
        <dbReference type="Proteomes" id="UP000239907"/>
    </source>
</evidence>
<dbReference type="Proteomes" id="UP000239907">
    <property type="component" value="Unassembled WGS sequence"/>
</dbReference>
<dbReference type="InterPro" id="IPR001478">
    <property type="entry name" value="PDZ"/>
</dbReference>